<name>A0AAP0E0A1_9MAGN</name>
<evidence type="ECO:0000256" key="2">
    <source>
        <dbReference type="ARBA" id="ARBA00008479"/>
    </source>
</evidence>
<sequence length="190" mass="21746">MGGSRRKYKKSRTKVKVGLPRKNPNQFKPAFTVPPKLRSLIDPLQSKWDDEASVRKNYKSFGFVSDPNLVGVRSRTPQILEAEALQLPPPKRDAPLSEFDPIDSGSDLEEDDLKTVLGKKRRDGKTAPVKPLTTIQRVHIGRLIEKYGDDYQKMFMDMKLNSMQHPVGTLQKLCERFHLHKDKNPLILSR</sequence>
<dbReference type="GO" id="GO:0005730">
    <property type="term" value="C:nucleolus"/>
    <property type="evidence" value="ECO:0007669"/>
    <property type="project" value="UniProtKB-SubCell"/>
</dbReference>
<feature type="compositionally biased region" description="Basic residues" evidence="5">
    <location>
        <begin position="1"/>
        <end position="15"/>
    </location>
</feature>
<feature type="region of interest" description="Disordered" evidence="5">
    <location>
        <begin position="85"/>
        <end position="104"/>
    </location>
</feature>
<comment type="caution">
    <text evidence="6">The sequence shown here is derived from an EMBL/GenBank/DDBJ whole genome shotgun (WGS) entry which is preliminary data.</text>
</comment>
<accession>A0AAP0E0A1</accession>
<evidence type="ECO:0000313" key="7">
    <source>
        <dbReference type="Proteomes" id="UP001419268"/>
    </source>
</evidence>
<dbReference type="Pfam" id="PF09420">
    <property type="entry name" value="Nop16"/>
    <property type="match status" value="1"/>
</dbReference>
<feature type="region of interest" description="Disordered" evidence="5">
    <location>
        <begin position="1"/>
        <end position="31"/>
    </location>
</feature>
<evidence type="ECO:0000256" key="1">
    <source>
        <dbReference type="ARBA" id="ARBA00004604"/>
    </source>
</evidence>
<reference evidence="6 7" key="1">
    <citation type="submission" date="2024-01" db="EMBL/GenBank/DDBJ databases">
        <title>Genome assemblies of Stephania.</title>
        <authorList>
            <person name="Yang L."/>
        </authorList>
    </citation>
    <scope>NUCLEOTIDE SEQUENCE [LARGE SCALE GENOMIC DNA]</scope>
    <source>
        <strain evidence="6">JXDWG</strain>
        <tissue evidence="6">Leaf</tissue>
    </source>
</reference>
<evidence type="ECO:0000256" key="4">
    <source>
        <dbReference type="ARBA" id="ARBA00023242"/>
    </source>
</evidence>
<proteinExistence type="inferred from homology"/>
<comment type="subcellular location">
    <subcellularLocation>
        <location evidence="1">Nucleus</location>
        <location evidence="1">Nucleolus</location>
    </subcellularLocation>
</comment>
<dbReference type="PANTHER" id="PTHR13243">
    <property type="entry name" value="HSPC111 PROTEIN-RELATED"/>
    <property type="match status" value="1"/>
</dbReference>
<dbReference type="Proteomes" id="UP001419268">
    <property type="component" value="Unassembled WGS sequence"/>
</dbReference>
<evidence type="ECO:0000256" key="3">
    <source>
        <dbReference type="ARBA" id="ARBA00015522"/>
    </source>
</evidence>
<dbReference type="InterPro" id="IPR019002">
    <property type="entry name" value="Ribosome_biogenesis_Nop16"/>
</dbReference>
<gene>
    <name evidence="6" type="ORF">Scep_030702</name>
</gene>
<dbReference type="PANTHER" id="PTHR13243:SF1">
    <property type="entry name" value="NUCLEOLAR PROTEIN 16"/>
    <property type="match status" value="1"/>
</dbReference>
<organism evidence="6 7">
    <name type="scientific">Stephania cephalantha</name>
    <dbReference type="NCBI Taxonomy" id="152367"/>
    <lineage>
        <taxon>Eukaryota</taxon>
        <taxon>Viridiplantae</taxon>
        <taxon>Streptophyta</taxon>
        <taxon>Embryophyta</taxon>
        <taxon>Tracheophyta</taxon>
        <taxon>Spermatophyta</taxon>
        <taxon>Magnoliopsida</taxon>
        <taxon>Ranunculales</taxon>
        <taxon>Menispermaceae</taxon>
        <taxon>Menispermoideae</taxon>
        <taxon>Cissampelideae</taxon>
        <taxon>Stephania</taxon>
    </lineage>
</organism>
<keyword evidence="7" id="KW-1185">Reference proteome</keyword>
<protein>
    <recommendedName>
        <fullName evidence="3">Nucleolar protein 16</fullName>
    </recommendedName>
</protein>
<dbReference type="EMBL" id="JBBNAG010000013">
    <property type="protein sequence ID" value="KAK9084231.1"/>
    <property type="molecule type" value="Genomic_DNA"/>
</dbReference>
<evidence type="ECO:0000256" key="5">
    <source>
        <dbReference type="SAM" id="MobiDB-lite"/>
    </source>
</evidence>
<comment type="similarity">
    <text evidence="2">Belongs to the NOP16 family.</text>
</comment>
<keyword evidence="4" id="KW-0539">Nucleus</keyword>
<dbReference type="AlphaFoldDB" id="A0AAP0E0A1"/>
<dbReference type="GO" id="GO:0042273">
    <property type="term" value="P:ribosomal large subunit biogenesis"/>
    <property type="evidence" value="ECO:0007669"/>
    <property type="project" value="TreeGrafter"/>
</dbReference>
<evidence type="ECO:0000313" key="6">
    <source>
        <dbReference type="EMBL" id="KAK9084231.1"/>
    </source>
</evidence>